<evidence type="ECO:0000313" key="2">
    <source>
        <dbReference type="EMBL" id="MEV4287414.1"/>
    </source>
</evidence>
<organism evidence="2 3">
    <name type="scientific">Nonomuraea bangladeshensis</name>
    <dbReference type="NCBI Taxonomy" id="404385"/>
    <lineage>
        <taxon>Bacteria</taxon>
        <taxon>Bacillati</taxon>
        <taxon>Actinomycetota</taxon>
        <taxon>Actinomycetes</taxon>
        <taxon>Streptosporangiales</taxon>
        <taxon>Streptosporangiaceae</taxon>
        <taxon>Nonomuraea</taxon>
    </lineage>
</organism>
<evidence type="ECO:0000313" key="3">
    <source>
        <dbReference type="Proteomes" id="UP001552427"/>
    </source>
</evidence>
<comment type="caution">
    <text evidence="2">The sequence shown here is derived from an EMBL/GenBank/DDBJ whole genome shotgun (WGS) entry which is preliminary data.</text>
</comment>
<sequence length="125" mass="13908">MSRHTPDGFDSDAQAAWYGGQFKDPAEPKRRGRPRRNPPANVQPLPPAGRPEWGVPIYGKDVRVGDVWVHLHVDHETHRIDRLVPYKGPMREALGAGARTACSGSWEIAVAPYQVVRILPRGGDR</sequence>
<dbReference type="EMBL" id="JBFARM010000005">
    <property type="protein sequence ID" value="MEV4287414.1"/>
    <property type="molecule type" value="Genomic_DNA"/>
</dbReference>
<proteinExistence type="predicted"/>
<dbReference type="RefSeq" id="WP_364450865.1">
    <property type="nucleotide sequence ID" value="NZ_JBFARM010000005.1"/>
</dbReference>
<protein>
    <recommendedName>
        <fullName evidence="4">Transposase</fullName>
    </recommendedName>
</protein>
<name>A0ABV3H4Z7_9ACTN</name>
<feature type="region of interest" description="Disordered" evidence="1">
    <location>
        <begin position="1"/>
        <end position="52"/>
    </location>
</feature>
<reference evidence="2 3" key="1">
    <citation type="submission" date="2024-06" db="EMBL/GenBank/DDBJ databases">
        <title>The Natural Products Discovery Center: Release of the First 8490 Sequenced Strains for Exploring Actinobacteria Biosynthetic Diversity.</title>
        <authorList>
            <person name="Kalkreuter E."/>
            <person name="Kautsar S.A."/>
            <person name="Yang D."/>
            <person name="Bader C.D."/>
            <person name="Teijaro C.N."/>
            <person name="Fluegel L."/>
            <person name="Davis C.M."/>
            <person name="Simpson J.R."/>
            <person name="Lauterbach L."/>
            <person name="Steele A.D."/>
            <person name="Gui C."/>
            <person name="Meng S."/>
            <person name="Li G."/>
            <person name="Viehrig K."/>
            <person name="Ye F."/>
            <person name="Su P."/>
            <person name="Kiefer A.F."/>
            <person name="Nichols A."/>
            <person name="Cepeda A.J."/>
            <person name="Yan W."/>
            <person name="Fan B."/>
            <person name="Jiang Y."/>
            <person name="Adhikari A."/>
            <person name="Zheng C.-J."/>
            <person name="Schuster L."/>
            <person name="Cowan T.M."/>
            <person name="Smanski M.J."/>
            <person name="Chevrette M.G."/>
            <person name="De Carvalho L.P.S."/>
            <person name="Shen B."/>
        </authorList>
    </citation>
    <scope>NUCLEOTIDE SEQUENCE [LARGE SCALE GENOMIC DNA]</scope>
    <source>
        <strain evidence="2 3">NPDC049574</strain>
    </source>
</reference>
<evidence type="ECO:0000256" key="1">
    <source>
        <dbReference type="SAM" id="MobiDB-lite"/>
    </source>
</evidence>
<dbReference type="Proteomes" id="UP001552427">
    <property type="component" value="Unassembled WGS sequence"/>
</dbReference>
<evidence type="ECO:0008006" key="4">
    <source>
        <dbReference type="Google" id="ProtNLM"/>
    </source>
</evidence>
<keyword evidence="3" id="KW-1185">Reference proteome</keyword>
<gene>
    <name evidence="2" type="ORF">AB0K40_18060</name>
</gene>
<accession>A0ABV3H4Z7</accession>